<dbReference type="Proteomes" id="UP000267841">
    <property type="component" value="Unassembled WGS sequence"/>
</dbReference>
<dbReference type="InterPro" id="IPR006016">
    <property type="entry name" value="UspA"/>
</dbReference>
<comment type="caution">
    <text evidence="2">The sequence shown here is derived from an EMBL/GenBank/DDBJ whole genome shotgun (WGS) entry which is preliminary data.</text>
</comment>
<keyword evidence="3" id="KW-1185">Reference proteome</keyword>
<sequence length="136" mass="15342">MRIVLILTDGAPECKKALDMLARYEELFSAEVSVFVVLEDLYRLEKASVSLGVPLPPDTVKNAKERVRNKVTHTWKHVKGSEEAKIIIESVAGDLQEEVPKFVKDKKPDMVLWGCQPTPLMCRIIDELDIPSVIIK</sequence>
<dbReference type="OrthoDB" id="14783at2"/>
<protein>
    <submittedName>
        <fullName evidence="2">Nucleotide-binding universal stress UspA family protein</fullName>
    </submittedName>
</protein>
<evidence type="ECO:0000313" key="2">
    <source>
        <dbReference type="EMBL" id="RLJ70058.1"/>
    </source>
</evidence>
<dbReference type="Gene3D" id="3.40.50.620">
    <property type="entry name" value="HUPs"/>
    <property type="match status" value="1"/>
</dbReference>
<accession>A0A497XMK1</accession>
<dbReference type="AlphaFoldDB" id="A0A497XMK1"/>
<evidence type="ECO:0000313" key="3">
    <source>
        <dbReference type="Proteomes" id="UP000267841"/>
    </source>
</evidence>
<dbReference type="Pfam" id="PF00582">
    <property type="entry name" value="Usp"/>
    <property type="match status" value="1"/>
</dbReference>
<reference evidence="2 3" key="1">
    <citation type="submission" date="2018-10" db="EMBL/GenBank/DDBJ databases">
        <title>Genomic Encyclopedia of Archaeal and Bacterial Type Strains, Phase II (KMG-II): from individual species to whole genera.</title>
        <authorList>
            <person name="Goeker M."/>
        </authorList>
    </citation>
    <scope>NUCLEOTIDE SEQUENCE [LARGE SCALE GENOMIC DNA]</scope>
    <source>
        <strain evidence="2 3">DSM 16510</strain>
    </source>
</reference>
<name>A0A497XMK1_9AQUI</name>
<evidence type="ECO:0000259" key="1">
    <source>
        <dbReference type="Pfam" id="PF00582"/>
    </source>
</evidence>
<gene>
    <name evidence="2" type="ORF">BCF55_0320</name>
</gene>
<dbReference type="InterPro" id="IPR014729">
    <property type="entry name" value="Rossmann-like_a/b/a_fold"/>
</dbReference>
<proteinExistence type="predicted"/>
<feature type="domain" description="UspA" evidence="1">
    <location>
        <begin position="2"/>
        <end position="115"/>
    </location>
</feature>
<dbReference type="EMBL" id="RCCJ01000001">
    <property type="protein sequence ID" value="RLJ70058.1"/>
    <property type="molecule type" value="Genomic_DNA"/>
</dbReference>
<organism evidence="2 3">
    <name type="scientific">Hydrogenivirga caldilitoris</name>
    <dbReference type="NCBI Taxonomy" id="246264"/>
    <lineage>
        <taxon>Bacteria</taxon>
        <taxon>Pseudomonadati</taxon>
        <taxon>Aquificota</taxon>
        <taxon>Aquificia</taxon>
        <taxon>Aquificales</taxon>
        <taxon>Aquificaceae</taxon>
        <taxon>Hydrogenivirga</taxon>
    </lineage>
</organism>
<dbReference type="RefSeq" id="WP_121009138.1">
    <property type="nucleotide sequence ID" value="NZ_RCCJ01000001.1"/>
</dbReference>
<dbReference type="SUPFAM" id="SSF52402">
    <property type="entry name" value="Adenine nucleotide alpha hydrolases-like"/>
    <property type="match status" value="1"/>
</dbReference>